<proteinExistence type="inferred from homology"/>
<dbReference type="InterPro" id="IPR002616">
    <property type="entry name" value="tRNA_ribo_trans-like"/>
</dbReference>
<dbReference type="Pfam" id="PF01702">
    <property type="entry name" value="TGT"/>
    <property type="match status" value="1"/>
</dbReference>
<dbReference type="PANTHER" id="PTHR46499:SF1">
    <property type="entry name" value="QUEUINE TRNA-RIBOSYLTRANSFERASE"/>
    <property type="match status" value="1"/>
</dbReference>
<dbReference type="AlphaFoldDB" id="A0A2M7S9B1"/>
<keyword evidence="5" id="KW-0479">Metal-binding</keyword>
<dbReference type="GO" id="GO:0008616">
    <property type="term" value="P:tRNA queuosine(34) biosynthetic process"/>
    <property type="evidence" value="ECO:0007669"/>
    <property type="project" value="UniProtKB-UniRule"/>
</dbReference>
<gene>
    <name evidence="5" type="primary">tgt</name>
    <name evidence="8" type="ORF">COY52_08135</name>
</gene>
<keyword evidence="5" id="KW-0862">Zinc</keyword>
<evidence type="ECO:0000256" key="6">
    <source>
        <dbReference type="SAM" id="MobiDB-lite"/>
    </source>
</evidence>
<keyword evidence="1 5" id="KW-0328">Glycosyltransferase</keyword>
<dbReference type="UniPathway" id="UPA00392"/>
<feature type="domain" description="tRNA-guanine(15) transglycosylase-like" evidence="7">
    <location>
        <begin position="14"/>
        <end position="378"/>
    </location>
</feature>
<dbReference type="PANTHER" id="PTHR46499">
    <property type="entry name" value="QUEUINE TRNA-RIBOSYLTRANSFERASE"/>
    <property type="match status" value="1"/>
</dbReference>
<feature type="binding site" evidence="5">
    <location>
        <position position="319"/>
    </location>
    <ligand>
        <name>Zn(2+)</name>
        <dbReference type="ChEBI" id="CHEBI:29105"/>
    </ligand>
</feature>
<dbReference type="InterPro" id="IPR050076">
    <property type="entry name" value="ArchSynthase1/Queuine_TRR"/>
</dbReference>
<evidence type="ECO:0000256" key="3">
    <source>
        <dbReference type="ARBA" id="ARBA00022694"/>
    </source>
</evidence>
<feature type="region of interest" description="Disordered" evidence="6">
    <location>
        <begin position="108"/>
        <end position="127"/>
    </location>
</feature>
<dbReference type="InterPro" id="IPR036511">
    <property type="entry name" value="TGT-like_sf"/>
</dbReference>
<feature type="binding site" evidence="5">
    <location>
        <position position="226"/>
    </location>
    <ligand>
        <name>substrate</name>
    </ligand>
</feature>
<sequence>MDFNIIKQEKIGLARTGVIKTERGEINTPVFMPVGTQGSVKTLSPADLSEIGVEAILCNAFHLYLRPGTEIIKKAGGLHRFINWDRPIITDSGGYQVFSLGTPRLGSRRTESLSKPGKDGVEFKSPIDGSAHTFTPEKVIQIQSDLGSDILMPLDHVVGYPATREQAKLANDTSMEWAMKSRRAFAGTGSRSSLFGIIQGSIYKDLRKESARILSEADFPGFSIGGLSVGEPASDMYSILEEVMPLLPENKPRYLMGVGTPVDLLESIERGVDMFDCALPTRNARNGCSFTSGGRIIVKNAEYKDDPRPLDPECGCYTCRNFSRSYLRHLFNAEEILALRLNSYHNIYFYIKLMEKARLAVQNSSFAEFKSGFLKKYNSKESL</sequence>
<evidence type="ECO:0000256" key="1">
    <source>
        <dbReference type="ARBA" id="ARBA00022676"/>
    </source>
</evidence>
<feature type="binding site" evidence="5">
    <location>
        <position position="314"/>
    </location>
    <ligand>
        <name>Zn(2+)</name>
        <dbReference type="ChEBI" id="CHEBI:29105"/>
    </ligand>
</feature>
<feature type="active site" description="Nucleophile" evidence="5">
    <location>
        <position position="276"/>
    </location>
</feature>
<dbReference type="HAMAP" id="MF_00168">
    <property type="entry name" value="Q_tRNA_Tgt"/>
    <property type="match status" value="1"/>
</dbReference>
<reference evidence="9" key="1">
    <citation type="submission" date="2017-09" db="EMBL/GenBank/DDBJ databases">
        <title>Depth-based differentiation of microbial function through sediment-hosted aquifers and enrichment of novel symbionts in the deep terrestrial subsurface.</title>
        <authorList>
            <person name="Probst A.J."/>
            <person name="Ladd B."/>
            <person name="Jarett J.K."/>
            <person name="Geller-Mcgrath D.E."/>
            <person name="Sieber C.M.K."/>
            <person name="Emerson J.B."/>
            <person name="Anantharaman K."/>
            <person name="Thomas B.C."/>
            <person name="Malmstrom R."/>
            <person name="Stieglmeier M."/>
            <person name="Klingl A."/>
            <person name="Woyke T."/>
            <person name="Ryan C.M."/>
            <person name="Banfield J.F."/>
        </authorList>
    </citation>
    <scope>NUCLEOTIDE SEQUENCE [LARGE SCALE GENOMIC DNA]</scope>
</reference>
<comment type="catalytic activity">
    <reaction evidence="4 5">
        <text>7-aminomethyl-7-carbaguanine + guanosine(34) in tRNA = 7-aminomethyl-7-carbaguanosine(34) in tRNA + guanine</text>
        <dbReference type="Rhea" id="RHEA:24104"/>
        <dbReference type="Rhea" id="RHEA-COMP:10341"/>
        <dbReference type="Rhea" id="RHEA-COMP:10342"/>
        <dbReference type="ChEBI" id="CHEBI:16235"/>
        <dbReference type="ChEBI" id="CHEBI:58703"/>
        <dbReference type="ChEBI" id="CHEBI:74269"/>
        <dbReference type="ChEBI" id="CHEBI:82833"/>
        <dbReference type="EC" id="2.4.2.29"/>
    </reaction>
</comment>
<feature type="compositionally biased region" description="Basic and acidic residues" evidence="6">
    <location>
        <begin position="108"/>
        <end position="122"/>
    </location>
</feature>
<feature type="binding site" evidence="5">
    <location>
        <begin position="91"/>
        <end position="95"/>
    </location>
    <ligand>
        <name>substrate</name>
    </ligand>
</feature>
<comment type="pathway">
    <text evidence="5">tRNA modification; tRNA-queuosine biosynthesis.</text>
</comment>
<comment type="subunit">
    <text evidence="5">Homodimer. Within each dimer, one monomer is responsible for RNA recognition and catalysis, while the other monomer binds to the replacement base PreQ1.</text>
</comment>
<dbReference type="NCBIfam" id="TIGR00430">
    <property type="entry name" value="Q_tRNA_tgt"/>
    <property type="match status" value="1"/>
</dbReference>
<comment type="cofactor">
    <cofactor evidence="5">
        <name>Zn(2+)</name>
        <dbReference type="ChEBI" id="CHEBI:29105"/>
    </cofactor>
    <text evidence="5">Binds 1 zinc ion per subunit.</text>
</comment>
<evidence type="ECO:0000256" key="4">
    <source>
        <dbReference type="ARBA" id="ARBA00050112"/>
    </source>
</evidence>
<evidence type="ECO:0000313" key="8">
    <source>
        <dbReference type="EMBL" id="PIZ16091.1"/>
    </source>
</evidence>
<evidence type="ECO:0000313" key="9">
    <source>
        <dbReference type="Proteomes" id="UP000229307"/>
    </source>
</evidence>
<dbReference type="Gene3D" id="3.20.20.105">
    <property type="entry name" value="Queuine tRNA-ribosyltransferase-like"/>
    <property type="match status" value="1"/>
</dbReference>
<keyword evidence="3 5" id="KW-0819">tRNA processing</keyword>
<feature type="active site" description="Proton acceptor" evidence="5">
    <location>
        <position position="91"/>
    </location>
</feature>
<comment type="similarity">
    <text evidence="5">Belongs to the queuine tRNA-ribosyltransferase family.</text>
</comment>
<feature type="binding site" evidence="5">
    <location>
        <position position="199"/>
    </location>
    <ligand>
        <name>substrate</name>
    </ligand>
</feature>
<dbReference type="FunFam" id="3.20.20.105:FF:000001">
    <property type="entry name" value="Queuine tRNA-ribosyltransferase"/>
    <property type="match status" value="1"/>
</dbReference>
<evidence type="ECO:0000256" key="5">
    <source>
        <dbReference type="HAMAP-Rule" id="MF_00168"/>
    </source>
</evidence>
<dbReference type="GO" id="GO:0005829">
    <property type="term" value="C:cytosol"/>
    <property type="evidence" value="ECO:0007669"/>
    <property type="project" value="TreeGrafter"/>
</dbReference>
<feature type="region of interest" description="RNA binding" evidence="5">
    <location>
        <begin position="257"/>
        <end position="263"/>
    </location>
</feature>
<dbReference type="SUPFAM" id="SSF51713">
    <property type="entry name" value="tRNA-guanine transglycosylase"/>
    <property type="match status" value="1"/>
</dbReference>
<name>A0A2M7S9B1_9BACT</name>
<dbReference type="InterPro" id="IPR004803">
    <property type="entry name" value="TGT"/>
</dbReference>
<feature type="binding site" evidence="5">
    <location>
        <position position="316"/>
    </location>
    <ligand>
        <name>Zn(2+)</name>
        <dbReference type="ChEBI" id="CHEBI:29105"/>
    </ligand>
</feature>
<comment type="caution">
    <text evidence="8">The sequence shown here is derived from an EMBL/GenBank/DDBJ whole genome shotgun (WGS) entry which is preliminary data.</text>
</comment>
<dbReference type="NCBIfam" id="TIGR00449">
    <property type="entry name" value="tgt_general"/>
    <property type="match status" value="1"/>
</dbReference>
<dbReference type="EC" id="2.4.2.29" evidence="5"/>
<protein>
    <recommendedName>
        <fullName evidence="5">Queuine tRNA-ribosyltransferase</fullName>
        <ecNumber evidence="5">2.4.2.29</ecNumber>
    </recommendedName>
    <alternativeName>
        <fullName evidence="5">Guanine insertion enzyme</fullName>
    </alternativeName>
    <alternativeName>
        <fullName evidence="5">tRNA-guanine transglycosylase</fullName>
    </alternativeName>
</protein>
<dbReference type="GO" id="GO:0046872">
    <property type="term" value="F:metal ion binding"/>
    <property type="evidence" value="ECO:0007669"/>
    <property type="project" value="UniProtKB-KW"/>
</dbReference>
<accession>A0A2M7S9B1</accession>
<comment type="function">
    <text evidence="5">Catalyzes the base-exchange of a guanine (G) residue with the queuine precursor 7-aminomethyl-7-deazaguanine (PreQ1) at position 34 (anticodon wobble position) in tRNAs with GU(N) anticodons (tRNA-Asp, -Asn, -His and -Tyr). Catalysis occurs through a double-displacement mechanism. The nucleophile active site attacks the C1' of nucleotide 34 to detach the guanine base from the RNA, forming a covalent enzyme-RNA intermediate. The proton acceptor active site deprotonates the incoming PreQ1, allowing a nucleophilic attack on the C1' of the ribose to form the product. After dissociation, two additional enzymatic reactions on the tRNA convert PreQ1 to queuine (Q), resulting in the hypermodified nucleoside queuosine (7-(((4,5-cis-dihydroxy-2-cyclopenten-1-yl)amino)methyl)-7-deazaguanosine).</text>
</comment>
<evidence type="ECO:0000256" key="2">
    <source>
        <dbReference type="ARBA" id="ARBA00022679"/>
    </source>
</evidence>
<keyword evidence="2 5" id="KW-0808">Transferase</keyword>
<dbReference type="Proteomes" id="UP000229307">
    <property type="component" value="Unassembled WGS sequence"/>
</dbReference>
<feature type="binding site" evidence="5">
    <location>
        <position position="345"/>
    </location>
    <ligand>
        <name>Zn(2+)</name>
        <dbReference type="ChEBI" id="CHEBI:29105"/>
    </ligand>
</feature>
<keyword evidence="5" id="KW-0671">Queuosine biosynthesis</keyword>
<organism evidence="8 9">
    <name type="scientific">Candidatus Desantisbacteria bacterium CG_4_10_14_0_8_um_filter_48_22</name>
    <dbReference type="NCBI Taxonomy" id="1974543"/>
    <lineage>
        <taxon>Bacteria</taxon>
        <taxon>Candidatus Desantisiibacteriota</taxon>
    </lineage>
</organism>
<evidence type="ECO:0000259" key="7">
    <source>
        <dbReference type="Pfam" id="PF01702"/>
    </source>
</evidence>
<dbReference type="EMBL" id="PFMR01000212">
    <property type="protein sequence ID" value="PIZ16091.1"/>
    <property type="molecule type" value="Genomic_DNA"/>
</dbReference>
<feature type="region of interest" description="RNA binding; important for wobble base 34 recognition" evidence="5">
    <location>
        <begin position="281"/>
        <end position="285"/>
    </location>
</feature>
<dbReference type="GO" id="GO:0008479">
    <property type="term" value="F:tRNA-guanosine(34) queuine transglycosylase activity"/>
    <property type="evidence" value="ECO:0007669"/>
    <property type="project" value="UniProtKB-UniRule"/>
</dbReference>
<feature type="binding site" evidence="5">
    <location>
        <position position="155"/>
    </location>
    <ligand>
        <name>substrate</name>
    </ligand>
</feature>